<evidence type="ECO:0000256" key="7">
    <source>
        <dbReference type="ARBA" id="ARBA00022958"/>
    </source>
</evidence>
<keyword evidence="2 11" id="KW-1003">Cell membrane</keyword>
<evidence type="ECO:0000256" key="11">
    <source>
        <dbReference type="HAMAP-Rule" id="MF_00276"/>
    </source>
</evidence>
<dbReference type="Pfam" id="PF02669">
    <property type="entry name" value="KdpC"/>
    <property type="match status" value="1"/>
</dbReference>
<comment type="function">
    <text evidence="11">Part of the high-affinity ATP-driven potassium transport (or Kdp) system, which catalyzes the hydrolysis of ATP coupled with the electrogenic transport of potassium into the cytoplasm. This subunit acts as a catalytic chaperone that increases the ATP-binding affinity of the ATP-hydrolyzing subunit KdpB by the formation of a transient KdpB/KdpC/ATP ternary complex.</text>
</comment>
<reference evidence="12 13" key="1">
    <citation type="submission" date="2020-07" db="EMBL/GenBank/DDBJ databases">
        <title>Sequencing the genomes of 1000 actinobacteria strains.</title>
        <authorList>
            <person name="Klenk H.-P."/>
        </authorList>
    </citation>
    <scope>NUCLEOTIDE SEQUENCE [LARGE SCALE GENOMIC DNA]</scope>
    <source>
        <strain evidence="12 13">DSM 22083</strain>
    </source>
</reference>
<evidence type="ECO:0000256" key="8">
    <source>
        <dbReference type="ARBA" id="ARBA00022989"/>
    </source>
</evidence>
<comment type="subcellular location">
    <subcellularLocation>
        <location evidence="11">Cell membrane</location>
        <topology evidence="11">Single-pass membrane protein</topology>
    </subcellularLocation>
</comment>
<sequence>MNARFPNFVRQLLTGLRAVAVLTVVLGVAYPVAVWLIGFTMPYRAAGSLITENGQVVGSALIGQSFEGDQWFQPRPSAGDYDALASGGSNAGPNDADLIAAIQERRAAVAKANGVPESAVPPDAVTASASGLEPYISPEYAAIQVNRVATARDLPVADVQRLVAAHTEGRMLGFLGERRVNVVSLNQALGAD</sequence>
<evidence type="ECO:0000313" key="13">
    <source>
        <dbReference type="Proteomes" id="UP000569914"/>
    </source>
</evidence>
<keyword evidence="5 11" id="KW-0547">Nucleotide-binding</keyword>
<keyword evidence="4 11" id="KW-0812">Transmembrane</keyword>
<dbReference type="GO" id="GO:0008556">
    <property type="term" value="F:P-type potassium transmembrane transporter activity"/>
    <property type="evidence" value="ECO:0007669"/>
    <property type="project" value="InterPro"/>
</dbReference>
<gene>
    <name evidence="11" type="primary">kdpC</name>
    <name evidence="12" type="ORF">BKA15_006893</name>
</gene>
<dbReference type="NCBIfam" id="NF001454">
    <property type="entry name" value="PRK00315.1"/>
    <property type="match status" value="1"/>
</dbReference>
<evidence type="ECO:0000256" key="2">
    <source>
        <dbReference type="ARBA" id="ARBA00022475"/>
    </source>
</evidence>
<keyword evidence="1 11" id="KW-0813">Transport</keyword>
<keyword evidence="3 11" id="KW-0633">Potassium transport</keyword>
<dbReference type="PIRSF" id="PIRSF001296">
    <property type="entry name" value="K_ATPase_KdpC"/>
    <property type="match status" value="1"/>
</dbReference>
<dbReference type="PANTHER" id="PTHR30042:SF2">
    <property type="entry name" value="POTASSIUM-TRANSPORTING ATPASE KDPC SUBUNIT"/>
    <property type="match status" value="1"/>
</dbReference>
<dbReference type="NCBIfam" id="TIGR00681">
    <property type="entry name" value="kdpC"/>
    <property type="match status" value="1"/>
</dbReference>
<evidence type="ECO:0000313" key="12">
    <source>
        <dbReference type="EMBL" id="NYE75564.1"/>
    </source>
</evidence>
<evidence type="ECO:0000256" key="6">
    <source>
        <dbReference type="ARBA" id="ARBA00022840"/>
    </source>
</evidence>
<dbReference type="EMBL" id="JACCBU010000001">
    <property type="protein sequence ID" value="NYE75564.1"/>
    <property type="molecule type" value="Genomic_DNA"/>
</dbReference>
<keyword evidence="6 11" id="KW-0067">ATP-binding</keyword>
<keyword evidence="13" id="KW-1185">Reference proteome</keyword>
<feature type="transmembrane region" description="Helical" evidence="11">
    <location>
        <begin position="20"/>
        <end position="39"/>
    </location>
</feature>
<evidence type="ECO:0000256" key="10">
    <source>
        <dbReference type="ARBA" id="ARBA00023136"/>
    </source>
</evidence>
<protein>
    <recommendedName>
        <fullName evidence="11">Potassium-transporting ATPase KdpC subunit</fullName>
    </recommendedName>
    <alternativeName>
        <fullName evidence="11">ATP phosphohydrolase [potassium-transporting] C chain</fullName>
    </alternativeName>
    <alternativeName>
        <fullName evidence="11">Potassium-binding and translocating subunit C</fullName>
    </alternativeName>
    <alternativeName>
        <fullName evidence="11">Potassium-translocating ATPase C chain</fullName>
    </alternativeName>
</protein>
<keyword evidence="8 11" id="KW-1133">Transmembrane helix</keyword>
<dbReference type="AlphaFoldDB" id="A0A7Y9IEW0"/>
<evidence type="ECO:0000256" key="3">
    <source>
        <dbReference type="ARBA" id="ARBA00022538"/>
    </source>
</evidence>
<name>A0A7Y9IEW0_9ACTN</name>
<dbReference type="HAMAP" id="MF_00276">
    <property type="entry name" value="KdpC"/>
    <property type="match status" value="1"/>
</dbReference>
<dbReference type="GO" id="GO:0005524">
    <property type="term" value="F:ATP binding"/>
    <property type="evidence" value="ECO:0007669"/>
    <property type="project" value="UniProtKB-UniRule"/>
</dbReference>
<evidence type="ECO:0000256" key="4">
    <source>
        <dbReference type="ARBA" id="ARBA00022692"/>
    </source>
</evidence>
<proteinExistence type="inferred from homology"/>
<comment type="caution">
    <text evidence="12">The sequence shown here is derived from an EMBL/GenBank/DDBJ whole genome shotgun (WGS) entry which is preliminary data.</text>
</comment>
<dbReference type="Proteomes" id="UP000569914">
    <property type="component" value="Unassembled WGS sequence"/>
</dbReference>
<dbReference type="RefSeq" id="WP_179758050.1">
    <property type="nucleotide sequence ID" value="NZ_JACCBU010000001.1"/>
</dbReference>
<evidence type="ECO:0000256" key="1">
    <source>
        <dbReference type="ARBA" id="ARBA00022448"/>
    </source>
</evidence>
<keyword evidence="9 11" id="KW-0406">Ion transport</keyword>
<dbReference type="InterPro" id="IPR003820">
    <property type="entry name" value="KdpC"/>
</dbReference>
<keyword evidence="7 11" id="KW-0630">Potassium</keyword>
<comment type="subunit">
    <text evidence="11">The system is composed of three essential subunits: KdpA, KdpB and KdpC.</text>
</comment>
<dbReference type="PANTHER" id="PTHR30042">
    <property type="entry name" value="POTASSIUM-TRANSPORTING ATPASE C CHAIN"/>
    <property type="match status" value="1"/>
</dbReference>
<organism evidence="12 13">
    <name type="scientific">Microlunatus parietis</name>
    <dbReference type="NCBI Taxonomy" id="682979"/>
    <lineage>
        <taxon>Bacteria</taxon>
        <taxon>Bacillati</taxon>
        <taxon>Actinomycetota</taxon>
        <taxon>Actinomycetes</taxon>
        <taxon>Propionibacteriales</taxon>
        <taxon>Propionibacteriaceae</taxon>
        <taxon>Microlunatus</taxon>
    </lineage>
</organism>
<dbReference type="GO" id="GO:0005886">
    <property type="term" value="C:plasma membrane"/>
    <property type="evidence" value="ECO:0007669"/>
    <property type="project" value="UniProtKB-SubCell"/>
</dbReference>
<comment type="similarity">
    <text evidence="11">Belongs to the KdpC family.</text>
</comment>
<evidence type="ECO:0000256" key="5">
    <source>
        <dbReference type="ARBA" id="ARBA00022741"/>
    </source>
</evidence>
<accession>A0A7Y9IEW0</accession>
<keyword evidence="10 11" id="KW-0472">Membrane</keyword>
<evidence type="ECO:0000256" key="9">
    <source>
        <dbReference type="ARBA" id="ARBA00023065"/>
    </source>
</evidence>